<evidence type="ECO:0000256" key="1">
    <source>
        <dbReference type="SAM" id="Phobius"/>
    </source>
</evidence>
<reference evidence="2 3" key="1">
    <citation type="submission" date="2016-10" db="EMBL/GenBank/DDBJ databases">
        <title>Comprehensive resistome analysis reveals the prevalence of NDM and MCR-1 in Chinese poultry production.</title>
        <authorList>
            <person name="Wang Y."/>
            <person name="Zhang R."/>
            <person name="Li J."/>
            <person name="Wu Z."/>
            <person name="Wenjuan Y."/>
            <person name="Schwarz S."/>
            <person name="Tyrrell J."/>
            <person name="Zheng Y."/>
            <person name="Wang S."/>
            <person name="Shen Z."/>
            <person name="Liu Z."/>
            <person name="Lei L."/>
            <person name="Li M."/>
            <person name="Zhang Q."/>
            <person name="Wu C."/>
            <person name="Zhang Q."/>
            <person name="Wu Y."/>
            <person name="Walsh T."/>
            <person name="Shen J."/>
        </authorList>
    </citation>
    <scope>NUCLEOTIDE SEQUENCE [LARGE SCALE GENOMIC DNA]</scope>
    <source>
        <strain evidence="2 3">570</strain>
    </source>
</reference>
<organism evidence="2 3">
    <name type="scientific">Escherichia coli</name>
    <dbReference type="NCBI Taxonomy" id="562"/>
    <lineage>
        <taxon>Bacteria</taxon>
        <taxon>Pseudomonadati</taxon>
        <taxon>Pseudomonadota</taxon>
        <taxon>Gammaproteobacteria</taxon>
        <taxon>Enterobacterales</taxon>
        <taxon>Enterobacteriaceae</taxon>
        <taxon>Escherichia</taxon>
    </lineage>
</organism>
<name>A0A1C0Y186_ECOLX</name>
<dbReference type="Proteomes" id="UP000184277">
    <property type="component" value="Unassembled WGS sequence"/>
</dbReference>
<evidence type="ECO:0000313" key="3">
    <source>
        <dbReference type="Proteomes" id="UP000184277"/>
    </source>
</evidence>
<protein>
    <submittedName>
        <fullName evidence="2">Uncharacterized protein</fullName>
    </submittedName>
</protein>
<comment type="caution">
    <text evidence="2">The sequence shown here is derived from an EMBL/GenBank/DDBJ whole genome shotgun (WGS) entry which is preliminary data.</text>
</comment>
<evidence type="ECO:0000313" key="2">
    <source>
        <dbReference type="EMBL" id="OJR55021.1"/>
    </source>
</evidence>
<keyword evidence="1" id="KW-0472">Membrane</keyword>
<dbReference type="EMBL" id="MOKI01000023">
    <property type="protein sequence ID" value="OJR55021.1"/>
    <property type="molecule type" value="Genomic_DNA"/>
</dbReference>
<proteinExistence type="predicted"/>
<sequence>MKVASRKVTAPLIREAVSELDMSENAALLSVSWLGKMTDQEYSDGIPHGERQIVKRAFRISEVVVVLIALIYMAYMLLQHV</sequence>
<dbReference type="AlphaFoldDB" id="A0A1C0Y186"/>
<accession>A0A1C0Y186</accession>
<feature type="transmembrane region" description="Helical" evidence="1">
    <location>
        <begin position="60"/>
        <end position="78"/>
    </location>
</feature>
<keyword evidence="1" id="KW-1133">Transmembrane helix</keyword>
<keyword evidence="1" id="KW-0812">Transmembrane</keyword>
<gene>
    <name evidence="2" type="ORF">BK383_10640</name>
</gene>